<evidence type="ECO:0000259" key="2">
    <source>
        <dbReference type="Pfam" id="PF02169"/>
    </source>
</evidence>
<gene>
    <name evidence="3" type="ORF">IB647_08345</name>
</gene>
<dbReference type="Proteomes" id="UP000701999">
    <property type="component" value="Unassembled WGS sequence"/>
</dbReference>
<dbReference type="EMBL" id="JACVKN010000175">
    <property type="protein sequence ID" value="MBK2065599.1"/>
    <property type="molecule type" value="Genomic_DNA"/>
</dbReference>
<reference evidence="3 4" key="1">
    <citation type="submission" date="2020-09" db="EMBL/GenBank/DDBJ databases">
        <title>Development of specific Francisella tularensis PCR assay based on in-depth characterization of family Francisellaceae.</title>
        <authorList>
            <person name="Ohrman C."/>
            <person name="Sahl J."/>
            <person name="Sjodin A."/>
            <person name="Uneklint I."/>
            <person name="Ballard R."/>
            <person name="Karlsson L."/>
            <person name="Mcdonough R."/>
            <person name="Sundell D."/>
            <person name="Soria K."/>
            <person name="Brindeflk B."/>
            <person name="Vallesi A."/>
            <person name="Ramirez-Paredes J.G."/>
            <person name="Colquhoun D."/>
            <person name="Myrtennas K."/>
            <person name="Birdsell D."/>
            <person name="Johansson A."/>
            <person name="Wagner D."/>
            <person name="Forsman M."/>
        </authorList>
    </citation>
    <scope>NUCLEOTIDE SEQUENCE [LARGE SCALE GENOMIC DNA]</scope>
    <source>
        <strain evidence="3 4">FSC1140</strain>
    </source>
</reference>
<dbReference type="AlphaFoldDB" id="A0A9Q2KXX5"/>
<feature type="signal peptide" evidence="1">
    <location>
        <begin position="1"/>
        <end position="23"/>
    </location>
</feature>
<dbReference type="RefSeq" id="WP_159183847.1">
    <property type="nucleotide sequence ID" value="NZ_JACVJL010000078.1"/>
</dbReference>
<dbReference type="Gene3D" id="3.10.28.20">
    <property type="entry name" value="Acetamidase/Formamidase-like domains"/>
    <property type="match status" value="1"/>
</dbReference>
<dbReference type="PROSITE" id="PS51257">
    <property type="entry name" value="PROKAR_LIPOPROTEIN"/>
    <property type="match status" value="1"/>
</dbReference>
<evidence type="ECO:0000256" key="1">
    <source>
        <dbReference type="SAM" id="SignalP"/>
    </source>
</evidence>
<feature type="chain" id="PRO_5040396761" evidence="1">
    <location>
        <begin position="24"/>
        <end position="349"/>
    </location>
</feature>
<dbReference type="Pfam" id="PF02169">
    <property type="entry name" value="LPP20"/>
    <property type="match status" value="1"/>
</dbReference>
<sequence length="349" mass="39735">MRYFKLKLSMLVTLSLLTSCCSTNTQKKYDIRTNADIQKAQKTSNKPSKIEDTNIEYIPQWFIANQANTDEVLYGFGSGETSQQATQNALADMIQRLQVTVSTTTSFTNISNNNKVYQKLIQEVTTSSADVTIPNYQVINQSQTNNTFYIEIQINKSQTINDLKDLISSNIKQASQLLSTTYNKSSIYRFNITQQLDKNIKIIKSSLRALVVLSPSIDINDYMEALNHIDNELLNVKRTIQIYIDKQNSGFFYSSLEKYLQVNNYITTDNKNSANISISLKLKDYDNQLINNRYCINTTIELQITDNLSSQLAPKQYVIKSCSSKGRESAIDNAIEIFYSQLSNATKIY</sequence>
<proteinExistence type="predicted"/>
<keyword evidence="3" id="KW-0449">Lipoprotein</keyword>
<accession>A0A9Q2KXX5</accession>
<evidence type="ECO:0000313" key="4">
    <source>
        <dbReference type="Proteomes" id="UP000701999"/>
    </source>
</evidence>
<feature type="domain" description="Lipoprotein LPP20-like" evidence="2">
    <location>
        <begin position="59"/>
        <end position="154"/>
    </location>
</feature>
<dbReference type="GeneID" id="93254366"/>
<comment type="caution">
    <text evidence="3">The sequence shown here is derived from an EMBL/GenBank/DDBJ whole genome shotgun (WGS) entry which is preliminary data.</text>
</comment>
<organism evidence="3 4">
    <name type="scientific">Francisella noatunensis</name>
    <dbReference type="NCBI Taxonomy" id="657445"/>
    <lineage>
        <taxon>Bacteria</taxon>
        <taxon>Pseudomonadati</taxon>
        <taxon>Pseudomonadota</taxon>
        <taxon>Gammaproteobacteria</taxon>
        <taxon>Thiotrichales</taxon>
        <taxon>Francisellaceae</taxon>
        <taxon>Francisella</taxon>
    </lineage>
</organism>
<dbReference type="InterPro" id="IPR024952">
    <property type="entry name" value="LPP20-like_dom"/>
</dbReference>
<protein>
    <submittedName>
        <fullName evidence="3">LPP20 family lipoprotein</fullName>
    </submittedName>
</protein>
<keyword evidence="4" id="KW-1185">Reference proteome</keyword>
<keyword evidence="1" id="KW-0732">Signal</keyword>
<evidence type="ECO:0000313" key="3">
    <source>
        <dbReference type="EMBL" id="MBK2065599.1"/>
    </source>
</evidence>
<name>A0A9Q2KXX5_9GAMM</name>